<dbReference type="InterPro" id="IPR058647">
    <property type="entry name" value="BSH_CzcB-like"/>
</dbReference>
<dbReference type="RefSeq" id="WP_054203449.1">
    <property type="nucleotide sequence ID" value="NZ_LHPH01000007.1"/>
</dbReference>
<accession>A0A0N1MUR2</accession>
<feature type="transmembrane region" description="Helical" evidence="4">
    <location>
        <begin position="15"/>
        <end position="33"/>
    </location>
</feature>
<evidence type="ECO:0000256" key="1">
    <source>
        <dbReference type="ARBA" id="ARBA00004196"/>
    </source>
</evidence>
<dbReference type="GO" id="GO:0030313">
    <property type="term" value="C:cell envelope"/>
    <property type="evidence" value="ECO:0007669"/>
    <property type="project" value="UniProtKB-SubCell"/>
</dbReference>
<sequence length="417" mass="46296">MDIIRKKQKAANKKPYIIAGICLVLVMVIWQISRSNVSNIIATKDTLLIDTVKRGQFEVTVRGIGVLVPKDIRWVATNISGRVEAIYAKAGASVKVDDILMVLSNPELEQQLEESQWELEEMKAQLHAQKIALESQVFDQEALVINSQLNYERALLTLNAQESLIAQDIVAVSKIAHEEVKIDVNQFKQRWLLEQKRLLKSRENMQAQIKAFSARSKRMQHIVSRMQSQVDGLTVKATIDSIVQEMPLELGQRVNAGTNLARLAKSGEFLAELRVPEKQVSHVALGQHVTIDTRANITTGIVKRIDPAVINGSVQVDVELVGDIPKEARPELSVDGIIEIAKLDDVLFVKRPMFAKANSTGTIYALDTANEYAQSTTVEFGQMSATHIEIKQGLATGNNIVVSDVSAWDGHQQIKIN</sequence>
<comment type="subcellular location">
    <subcellularLocation>
        <location evidence="1">Cell envelope</location>
    </subcellularLocation>
</comment>
<protein>
    <submittedName>
        <fullName evidence="6">RND transporter</fullName>
    </submittedName>
</protein>
<dbReference type="InterPro" id="IPR050465">
    <property type="entry name" value="UPF0194_transport"/>
</dbReference>
<keyword evidence="4" id="KW-0472">Membrane</keyword>
<organism evidence="6 7">
    <name type="scientific">Pseudoalteromonas porphyrae</name>
    <dbReference type="NCBI Taxonomy" id="187330"/>
    <lineage>
        <taxon>Bacteria</taxon>
        <taxon>Pseudomonadati</taxon>
        <taxon>Pseudomonadota</taxon>
        <taxon>Gammaproteobacteria</taxon>
        <taxon>Alteromonadales</taxon>
        <taxon>Pseudoalteromonadaceae</taxon>
        <taxon>Pseudoalteromonas</taxon>
    </lineage>
</organism>
<evidence type="ECO:0000256" key="4">
    <source>
        <dbReference type="SAM" id="Phobius"/>
    </source>
</evidence>
<evidence type="ECO:0000256" key="3">
    <source>
        <dbReference type="SAM" id="Coils"/>
    </source>
</evidence>
<evidence type="ECO:0000313" key="7">
    <source>
        <dbReference type="Proteomes" id="UP000037848"/>
    </source>
</evidence>
<reference evidence="6 7" key="1">
    <citation type="submission" date="2015-08" db="EMBL/GenBank/DDBJ databases">
        <title>Draft Genome Sequence of Pseudoalteromonas porphyrae UCD-SED14.</title>
        <authorList>
            <person name="Coil D.A."/>
            <person name="Jospin G."/>
            <person name="Lee R.D."/>
            <person name="Eisen J.A."/>
        </authorList>
    </citation>
    <scope>NUCLEOTIDE SEQUENCE [LARGE SCALE GENOMIC DNA]</scope>
    <source>
        <strain evidence="6 7">UCD-SED14</strain>
    </source>
</reference>
<dbReference type="Gene3D" id="2.40.420.20">
    <property type="match status" value="1"/>
</dbReference>
<proteinExistence type="predicted"/>
<feature type="coiled-coil region" evidence="3">
    <location>
        <begin position="105"/>
        <end position="132"/>
    </location>
</feature>
<dbReference type="Proteomes" id="UP000037848">
    <property type="component" value="Unassembled WGS sequence"/>
</dbReference>
<evidence type="ECO:0000256" key="2">
    <source>
        <dbReference type="ARBA" id="ARBA00023054"/>
    </source>
</evidence>
<name>A0A0N1MUR2_9GAMM</name>
<keyword evidence="4" id="KW-0812">Transmembrane</keyword>
<feature type="domain" description="CzcB-like barrel-sandwich hybrid" evidence="5">
    <location>
        <begin position="74"/>
        <end position="264"/>
    </location>
</feature>
<evidence type="ECO:0000313" key="6">
    <source>
        <dbReference type="EMBL" id="KPH63793.1"/>
    </source>
</evidence>
<keyword evidence="4" id="KW-1133">Transmembrane helix</keyword>
<dbReference type="PANTHER" id="PTHR32347:SF23">
    <property type="entry name" value="BLL5650 PROTEIN"/>
    <property type="match status" value="1"/>
</dbReference>
<gene>
    <name evidence="6" type="ORF">ADS77_07710</name>
</gene>
<dbReference type="STRING" id="187330.AMS58_02585"/>
<keyword evidence="2 3" id="KW-0175">Coiled coil</keyword>
<dbReference type="Gene3D" id="2.40.30.170">
    <property type="match status" value="1"/>
</dbReference>
<dbReference type="Gene3D" id="2.40.50.100">
    <property type="match status" value="1"/>
</dbReference>
<dbReference type="Pfam" id="PF25973">
    <property type="entry name" value="BSH_CzcB"/>
    <property type="match status" value="1"/>
</dbReference>
<dbReference type="OrthoDB" id="9806939at2"/>
<evidence type="ECO:0000259" key="5">
    <source>
        <dbReference type="Pfam" id="PF25973"/>
    </source>
</evidence>
<keyword evidence="7" id="KW-1185">Reference proteome</keyword>
<comment type="caution">
    <text evidence="6">The sequence shown here is derived from an EMBL/GenBank/DDBJ whole genome shotgun (WGS) entry which is preliminary data.</text>
</comment>
<dbReference type="PATRIC" id="fig|187330.3.peg.3579"/>
<dbReference type="AlphaFoldDB" id="A0A0N1MUR2"/>
<dbReference type="PANTHER" id="PTHR32347">
    <property type="entry name" value="EFFLUX SYSTEM COMPONENT YKNX-RELATED"/>
    <property type="match status" value="1"/>
</dbReference>
<dbReference type="EMBL" id="LHPH01000007">
    <property type="protein sequence ID" value="KPH63793.1"/>
    <property type="molecule type" value="Genomic_DNA"/>
</dbReference>